<organism evidence="1 2">
    <name type="scientific">Phytophthora fragariaefolia</name>
    <dbReference type="NCBI Taxonomy" id="1490495"/>
    <lineage>
        <taxon>Eukaryota</taxon>
        <taxon>Sar</taxon>
        <taxon>Stramenopiles</taxon>
        <taxon>Oomycota</taxon>
        <taxon>Peronosporomycetes</taxon>
        <taxon>Peronosporales</taxon>
        <taxon>Peronosporaceae</taxon>
        <taxon>Phytophthora</taxon>
    </lineage>
</organism>
<sequence length="130" mass="12886">MTIGDAHGLSENAISPVLSKPLCNSSNSAATCSYELSPPSSVSSEVSTCITETNVCSRTSIELLGEASINVDTAIGAHGEQPGGLLPVVAPQATPSRTAPLTTLVASLGGAVSITPAVGGLEIPTDTIPS</sequence>
<accession>A0A9W6WYI7</accession>
<dbReference type="EMBL" id="BSXT01000260">
    <property type="protein sequence ID" value="GMF22666.1"/>
    <property type="molecule type" value="Genomic_DNA"/>
</dbReference>
<comment type="caution">
    <text evidence="1">The sequence shown here is derived from an EMBL/GenBank/DDBJ whole genome shotgun (WGS) entry which is preliminary data.</text>
</comment>
<name>A0A9W6WYI7_9STRA</name>
<dbReference type="AlphaFoldDB" id="A0A9W6WYI7"/>
<gene>
    <name evidence="1" type="ORF">Pfra01_000338000</name>
</gene>
<dbReference type="Proteomes" id="UP001165121">
    <property type="component" value="Unassembled WGS sequence"/>
</dbReference>
<evidence type="ECO:0000313" key="2">
    <source>
        <dbReference type="Proteomes" id="UP001165121"/>
    </source>
</evidence>
<reference evidence="1" key="1">
    <citation type="submission" date="2023-04" db="EMBL/GenBank/DDBJ databases">
        <title>Phytophthora fragariaefolia NBRC 109709.</title>
        <authorList>
            <person name="Ichikawa N."/>
            <person name="Sato H."/>
            <person name="Tonouchi N."/>
        </authorList>
    </citation>
    <scope>NUCLEOTIDE SEQUENCE</scope>
    <source>
        <strain evidence="1">NBRC 109709</strain>
    </source>
</reference>
<evidence type="ECO:0000313" key="1">
    <source>
        <dbReference type="EMBL" id="GMF22666.1"/>
    </source>
</evidence>
<keyword evidence="2" id="KW-1185">Reference proteome</keyword>
<proteinExistence type="predicted"/>
<protein>
    <submittedName>
        <fullName evidence="1">Unnamed protein product</fullName>
    </submittedName>
</protein>